<keyword evidence="1" id="KW-0812">Transmembrane</keyword>
<dbReference type="RefSeq" id="WP_272437997.1">
    <property type="nucleotide sequence ID" value="NZ_JAMQKB010000032.1"/>
</dbReference>
<keyword evidence="1" id="KW-1133">Transmembrane helix</keyword>
<dbReference type="Proteomes" id="UP001145050">
    <property type="component" value="Unassembled WGS sequence"/>
</dbReference>
<keyword evidence="1" id="KW-0472">Membrane</keyword>
<dbReference type="EMBL" id="JAMQKB010000032">
    <property type="protein sequence ID" value="MDC3426174.1"/>
    <property type="molecule type" value="Genomic_DNA"/>
</dbReference>
<accession>A0A9X4ANU5</accession>
<proteinExistence type="predicted"/>
<name>A0A9X4ANU5_9BACI</name>
<reference evidence="2" key="1">
    <citation type="submission" date="2022-06" db="EMBL/GenBank/DDBJ databases">
        <title>Aquibacillus sp. a new bacterium isolated from soil saline samples.</title>
        <authorList>
            <person name="Galisteo C."/>
            <person name="De La Haba R."/>
            <person name="Sanchez-Porro C."/>
            <person name="Ventosa A."/>
        </authorList>
    </citation>
    <scope>NUCLEOTIDE SEQUENCE</scope>
    <source>
        <strain evidence="2">3ASR75-11</strain>
    </source>
</reference>
<feature type="transmembrane region" description="Helical" evidence="1">
    <location>
        <begin position="20"/>
        <end position="39"/>
    </location>
</feature>
<protein>
    <submittedName>
        <fullName evidence="2">Uncharacterized protein</fullName>
    </submittedName>
</protein>
<comment type="caution">
    <text evidence="2">The sequence shown here is derived from an EMBL/GenBank/DDBJ whole genome shotgun (WGS) entry which is preliminary data.</text>
</comment>
<dbReference type="AlphaFoldDB" id="A0A9X4ANU5"/>
<sequence length="151" mass="18215">MKSRKVKEKEKRRDKGRRFIYKLLTLGWYLTISIIATTYWKHFGWWFLILCLVILLLGFIPIEKKLIPLEEKRSEEKILRKYPFVKEMVDGQVMTIEMKNGEELRDVILITRMELEIMIASRYEFGKALVEDDVRWLKLKKIKSIKDVYKG</sequence>
<keyword evidence="3" id="KW-1185">Reference proteome</keyword>
<evidence type="ECO:0000313" key="2">
    <source>
        <dbReference type="EMBL" id="MDC3426174.1"/>
    </source>
</evidence>
<gene>
    <name evidence="2" type="ORF">NC797_16885</name>
</gene>
<evidence type="ECO:0000256" key="1">
    <source>
        <dbReference type="SAM" id="Phobius"/>
    </source>
</evidence>
<organism evidence="2 3">
    <name type="scientific">Terrihalobacillus insolitus</name>
    <dbReference type="NCBI Taxonomy" id="2950438"/>
    <lineage>
        <taxon>Bacteria</taxon>
        <taxon>Bacillati</taxon>
        <taxon>Bacillota</taxon>
        <taxon>Bacilli</taxon>
        <taxon>Bacillales</taxon>
        <taxon>Bacillaceae</taxon>
        <taxon>Terrihalobacillus</taxon>
    </lineage>
</organism>
<evidence type="ECO:0000313" key="3">
    <source>
        <dbReference type="Proteomes" id="UP001145050"/>
    </source>
</evidence>
<feature type="transmembrane region" description="Helical" evidence="1">
    <location>
        <begin position="45"/>
        <end position="62"/>
    </location>
</feature>